<evidence type="ECO:0000313" key="3">
    <source>
        <dbReference type="Proteomes" id="UP000281406"/>
    </source>
</evidence>
<evidence type="ECO:0000313" key="2">
    <source>
        <dbReference type="EMBL" id="ROL47432.1"/>
    </source>
</evidence>
<dbReference type="EMBL" id="RJVU01035392">
    <property type="protein sequence ID" value="ROL47432.1"/>
    <property type="molecule type" value="Genomic_DNA"/>
</dbReference>
<accession>A0A3N0YMG8</accession>
<name>A0A3N0YMG8_ANAGA</name>
<keyword evidence="3" id="KW-1185">Reference proteome</keyword>
<evidence type="ECO:0000256" key="1">
    <source>
        <dbReference type="SAM" id="MobiDB-lite"/>
    </source>
</evidence>
<dbReference type="Proteomes" id="UP000281406">
    <property type="component" value="Unassembled WGS sequence"/>
</dbReference>
<organism evidence="2 3">
    <name type="scientific">Anabarilius grahami</name>
    <name type="common">Kanglang fish</name>
    <name type="synonym">Barilius grahami</name>
    <dbReference type="NCBI Taxonomy" id="495550"/>
    <lineage>
        <taxon>Eukaryota</taxon>
        <taxon>Metazoa</taxon>
        <taxon>Chordata</taxon>
        <taxon>Craniata</taxon>
        <taxon>Vertebrata</taxon>
        <taxon>Euteleostomi</taxon>
        <taxon>Actinopterygii</taxon>
        <taxon>Neopterygii</taxon>
        <taxon>Teleostei</taxon>
        <taxon>Ostariophysi</taxon>
        <taxon>Cypriniformes</taxon>
        <taxon>Xenocyprididae</taxon>
        <taxon>Xenocypridinae</taxon>
        <taxon>Xenocypridinae incertae sedis</taxon>
        <taxon>Anabarilius</taxon>
    </lineage>
</organism>
<comment type="caution">
    <text evidence="2">The sequence shown here is derived from an EMBL/GenBank/DDBJ whole genome shotgun (WGS) entry which is preliminary data.</text>
</comment>
<proteinExistence type="predicted"/>
<reference evidence="2 3" key="1">
    <citation type="submission" date="2018-10" db="EMBL/GenBank/DDBJ databases">
        <title>Genome assembly for a Yunnan-Guizhou Plateau 3E fish, Anabarilius grahami (Regan), and its evolutionary and genetic applications.</title>
        <authorList>
            <person name="Jiang W."/>
        </authorList>
    </citation>
    <scope>NUCLEOTIDE SEQUENCE [LARGE SCALE GENOMIC DNA]</scope>
    <source>
        <strain evidence="2">AG-KIZ</strain>
        <tissue evidence="2">Muscle</tissue>
    </source>
</reference>
<protein>
    <submittedName>
        <fullName evidence="2">Uncharacterized protein</fullName>
    </submittedName>
</protein>
<sequence>MHEKATLQRHLCCETAWSAGDLEMLDQHANDNKIKYKTLMFHQGTLQRVSDEQTATNVTHPDKSTDSGDMGLIF</sequence>
<gene>
    <name evidence="2" type="ORF">DPX16_13147</name>
</gene>
<dbReference type="AlphaFoldDB" id="A0A3N0YMG8"/>
<feature type="region of interest" description="Disordered" evidence="1">
    <location>
        <begin position="51"/>
        <end position="74"/>
    </location>
</feature>